<reference evidence="1" key="2">
    <citation type="journal article" date="2015" name="Data Brief">
        <title>Shoot transcriptome of the giant reed, Arundo donax.</title>
        <authorList>
            <person name="Barrero R.A."/>
            <person name="Guerrero F.D."/>
            <person name="Moolhuijzen P."/>
            <person name="Goolsby J.A."/>
            <person name="Tidwell J."/>
            <person name="Bellgard S.E."/>
            <person name="Bellgard M.I."/>
        </authorList>
    </citation>
    <scope>NUCLEOTIDE SEQUENCE</scope>
    <source>
        <tissue evidence="1">Shoot tissue taken approximately 20 cm above the soil surface</tissue>
    </source>
</reference>
<proteinExistence type="predicted"/>
<evidence type="ECO:0000313" key="1">
    <source>
        <dbReference type="EMBL" id="JAD18781.1"/>
    </source>
</evidence>
<protein>
    <submittedName>
        <fullName evidence="1">Uncharacterized protein</fullName>
    </submittedName>
</protein>
<dbReference type="AlphaFoldDB" id="A0A0A8XY28"/>
<sequence>MVSLVVIRIHKRQVSIYALRKGRIEERIKHQGSHLILY</sequence>
<dbReference type="EMBL" id="GBRH01279114">
    <property type="protein sequence ID" value="JAD18781.1"/>
    <property type="molecule type" value="Transcribed_RNA"/>
</dbReference>
<accession>A0A0A8XY28</accession>
<reference evidence="1" key="1">
    <citation type="submission" date="2014-09" db="EMBL/GenBank/DDBJ databases">
        <authorList>
            <person name="Magalhaes I.L.F."/>
            <person name="Oliveira U."/>
            <person name="Santos F.R."/>
            <person name="Vidigal T.H.D.A."/>
            <person name="Brescovit A.D."/>
            <person name="Santos A.J."/>
        </authorList>
    </citation>
    <scope>NUCLEOTIDE SEQUENCE</scope>
    <source>
        <tissue evidence="1">Shoot tissue taken approximately 20 cm above the soil surface</tissue>
    </source>
</reference>
<name>A0A0A8XY28_ARUDO</name>
<organism evidence="1">
    <name type="scientific">Arundo donax</name>
    <name type="common">Giant reed</name>
    <name type="synonym">Donax arundinaceus</name>
    <dbReference type="NCBI Taxonomy" id="35708"/>
    <lineage>
        <taxon>Eukaryota</taxon>
        <taxon>Viridiplantae</taxon>
        <taxon>Streptophyta</taxon>
        <taxon>Embryophyta</taxon>
        <taxon>Tracheophyta</taxon>
        <taxon>Spermatophyta</taxon>
        <taxon>Magnoliopsida</taxon>
        <taxon>Liliopsida</taxon>
        <taxon>Poales</taxon>
        <taxon>Poaceae</taxon>
        <taxon>PACMAD clade</taxon>
        <taxon>Arundinoideae</taxon>
        <taxon>Arundineae</taxon>
        <taxon>Arundo</taxon>
    </lineage>
</organism>